<dbReference type="EMBL" id="JAWZYT010000454">
    <property type="protein sequence ID" value="KAK4323309.1"/>
    <property type="molecule type" value="Genomic_DNA"/>
</dbReference>
<keyword evidence="3" id="KW-1015">Disulfide bond</keyword>
<feature type="domain" description="Peptidase S1" evidence="5">
    <location>
        <begin position="560"/>
        <end position="807"/>
    </location>
</feature>
<dbReference type="InterPro" id="IPR001314">
    <property type="entry name" value="Peptidase_S1A"/>
</dbReference>
<dbReference type="InterPro" id="IPR043504">
    <property type="entry name" value="Peptidase_S1_PA_chymotrypsin"/>
</dbReference>
<keyword evidence="7" id="KW-1185">Reference proteome</keyword>
<evidence type="ECO:0000313" key="7">
    <source>
        <dbReference type="Proteomes" id="UP001292094"/>
    </source>
</evidence>
<evidence type="ECO:0000256" key="1">
    <source>
        <dbReference type="ARBA" id="ARBA00004613"/>
    </source>
</evidence>
<comment type="caution">
    <text evidence="6">The sequence shown here is derived from an EMBL/GenBank/DDBJ whole genome shotgun (WGS) entry which is preliminary data.</text>
</comment>
<dbReference type="FunFam" id="2.40.10.10:FF:000038">
    <property type="entry name" value="Serine protease"/>
    <property type="match status" value="1"/>
</dbReference>
<dbReference type="Proteomes" id="UP001292094">
    <property type="component" value="Unassembled WGS sequence"/>
</dbReference>
<dbReference type="SUPFAM" id="SSF50494">
    <property type="entry name" value="Trypsin-like serine proteases"/>
    <property type="match status" value="1"/>
</dbReference>
<feature type="compositionally biased region" description="Basic and acidic residues" evidence="4">
    <location>
        <begin position="24"/>
        <end position="35"/>
    </location>
</feature>
<sequence length="825" mass="88241">MPHSEGKEEAACCQYHEPGRGTVPKREEGVSDGRCIKTPHSASTSPVLLAAAVWKMTFEVLLVVSLAVASVQGQYPTGGGGGDGQQQQQAPPFVDPSVPLQSSFCEEQHACVDWDLCLDGEINTSGSGQLDVRIPNVPIPPELLPQACPQEGAFKICCRIPYDLWVQQVWLGECAVHQTCVPTVHCGRDGVIDTSGAGLLDPRITPQKCTLGAHQDQYQGQQGVCCRLPDPLPQLTCPIGSQCVDAGVCASTNIFKNAQGYDAECYTNTVTADVGVCCAAPPAPVLACPGVLGCQNKGACRGGILSDDYGFEQSCYIGTDGIGVCCDGPVASCSSDDSFFCSPRGSCLGQTSPDPYNAATSLSCYLAGTNAVGECCQTPVPLDTCGANQVCLPGNRLCAGGAILNSYNDEQTCYTSDGNVGTCCGVPEPLLTCDAGYSCHDSSLCEGHADTIATFPDCYVNDITIGKCCNPKFEVPTIDTCPGESVCLPELLCLGEILDSNNVYHPFANQGTWARCLMSGTGLVSPGVCCRNPTTPTPDLPPPADQCGVRNYGLDTRIQNQGDSNNHEAQFGEFSWQAIIFFTNFTFKCGASLIADEWLLTAAHCVDGYAPEDLRVRLGEWKVDSYDEPGQYEDVYIHSIIVHELYNHAAKNLFNDIALLKLTAPVNFQYHINTVCVPNQGQVFYGATRCYATGWGKDAFDGGRYQVTMKKVDLPLVPRDQCQYDLRKTRLGRFFKLHESFLCAGGEAGKDACEGDGGGPLVCQDPATGNYVVTGITAWGIGCGQQNIPGVYVDVQYFREWMDGKIFGTGDQQQQQQGGGNYGRK</sequence>
<organism evidence="6 7">
    <name type="scientific">Petrolisthes manimaculis</name>
    <dbReference type="NCBI Taxonomy" id="1843537"/>
    <lineage>
        <taxon>Eukaryota</taxon>
        <taxon>Metazoa</taxon>
        <taxon>Ecdysozoa</taxon>
        <taxon>Arthropoda</taxon>
        <taxon>Crustacea</taxon>
        <taxon>Multicrustacea</taxon>
        <taxon>Malacostraca</taxon>
        <taxon>Eumalacostraca</taxon>
        <taxon>Eucarida</taxon>
        <taxon>Decapoda</taxon>
        <taxon>Pleocyemata</taxon>
        <taxon>Anomura</taxon>
        <taxon>Galatheoidea</taxon>
        <taxon>Porcellanidae</taxon>
        <taxon>Petrolisthes</taxon>
    </lineage>
</organism>
<dbReference type="Pfam" id="PF00089">
    <property type="entry name" value="Trypsin"/>
    <property type="match status" value="1"/>
</dbReference>
<comment type="subcellular location">
    <subcellularLocation>
        <location evidence="1">Secreted</location>
    </subcellularLocation>
</comment>
<dbReference type="GO" id="GO:0006508">
    <property type="term" value="P:proteolysis"/>
    <property type="evidence" value="ECO:0007669"/>
    <property type="project" value="InterPro"/>
</dbReference>
<reference evidence="6" key="1">
    <citation type="submission" date="2023-11" db="EMBL/GenBank/DDBJ databases">
        <title>Genome assemblies of two species of porcelain crab, Petrolisthes cinctipes and Petrolisthes manimaculis (Anomura: Porcellanidae).</title>
        <authorList>
            <person name="Angst P."/>
        </authorList>
    </citation>
    <scope>NUCLEOTIDE SEQUENCE</scope>
    <source>
        <strain evidence="6">PB745_02</strain>
        <tissue evidence="6">Gill</tissue>
    </source>
</reference>
<gene>
    <name evidence="6" type="ORF">Pmani_005985</name>
</gene>
<keyword evidence="2" id="KW-0964">Secreted</keyword>
<feature type="region of interest" description="Disordered" evidence="4">
    <location>
        <begin position="17"/>
        <end position="37"/>
    </location>
</feature>
<dbReference type="PRINTS" id="PR00722">
    <property type="entry name" value="CHYMOTRYPSIN"/>
</dbReference>
<evidence type="ECO:0000256" key="3">
    <source>
        <dbReference type="ARBA" id="ARBA00023157"/>
    </source>
</evidence>
<dbReference type="PROSITE" id="PS00134">
    <property type="entry name" value="TRYPSIN_HIS"/>
    <property type="match status" value="1"/>
</dbReference>
<name>A0AAE1QB66_9EUCA</name>
<evidence type="ECO:0000259" key="5">
    <source>
        <dbReference type="PROSITE" id="PS50240"/>
    </source>
</evidence>
<dbReference type="GO" id="GO:0005576">
    <property type="term" value="C:extracellular region"/>
    <property type="evidence" value="ECO:0007669"/>
    <property type="project" value="UniProtKB-SubCell"/>
</dbReference>
<dbReference type="SMART" id="SM00020">
    <property type="entry name" value="Tryp_SPc"/>
    <property type="match status" value="1"/>
</dbReference>
<dbReference type="PANTHER" id="PTHR24258">
    <property type="entry name" value="SERINE PROTEASE-RELATED"/>
    <property type="match status" value="1"/>
</dbReference>
<dbReference type="GO" id="GO:0004252">
    <property type="term" value="F:serine-type endopeptidase activity"/>
    <property type="evidence" value="ECO:0007669"/>
    <property type="project" value="InterPro"/>
</dbReference>
<evidence type="ECO:0000256" key="2">
    <source>
        <dbReference type="ARBA" id="ARBA00022525"/>
    </source>
</evidence>
<dbReference type="PANTHER" id="PTHR24258:SF129">
    <property type="entry name" value="LP15124P-RELATED"/>
    <property type="match status" value="1"/>
</dbReference>
<evidence type="ECO:0000313" key="6">
    <source>
        <dbReference type="EMBL" id="KAK4323309.1"/>
    </source>
</evidence>
<dbReference type="InterPro" id="IPR018114">
    <property type="entry name" value="TRYPSIN_HIS"/>
</dbReference>
<dbReference type="Gene3D" id="2.40.10.10">
    <property type="entry name" value="Trypsin-like serine proteases"/>
    <property type="match status" value="2"/>
</dbReference>
<protein>
    <recommendedName>
        <fullName evidence="5">Peptidase S1 domain-containing protein</fullName>
    </recommendedName>
</protein>
<accession>A0AAE1QB66</accession>
<dbReference type="InterPro" id="IPR001254">
    <property type="entry name" value="Trypsin_dom"/>
</dbReference>
<dbReference type="CDD" id="cd00190">
    <property type="entry name" value="Tryp_SPc"/>
    <property type="match status" value="1"/>
</dbReference>
<dbReference type="AlphaFoldDB" id="A0AAE1QB66"/>
<evidence type="ECO:0000256" key="4">
    <source>
        <dbReference type="SAM" id="MobiDB-lite"/>
    </source>
</evidence>
<proteinExistence type="predicted"/>
<dbReference type="InterPro" id="IPR009003">
    <property type="entry name" value="Peptidase_S1_PA"/>
</dbReference>
<dbReference type="PROSITE" id="PS50240">
    <property type="entry name" value="TRYPSIN_DOM"/>
    <property type="match status" value="1"/>
</dbReference>